<dbReference type="Pfam" id="PF02397">
    <property type="entry name" value="Bac_transf"/>
    <property type="match status" value="1"/>
</dbReference>
<gene>
    <name evidence="4" type="ORF">GCM10009118_08750</name>
</gene>
<keyword evidence="2" id="KW-1133">Transmembrane helix</keyword>
<comment type="caution">
    <text evidence="4">The sequence shown here is derived from an EMBL/GenBank/DDBJ whole genome shotgun (WGS) entry which is preliminary data.</text>
</comment>
<proteinExistence type="inferred from homology"/>
<dbReference type="GO" id="GO:0016740">
    <property type="term" value="F:transferase activity"/>
    <property type="evidence" value="ECO:0007669"/>
    <property type="project" value="UniProtKB-KW"/>
</dbReference>
<keyword evidence="4" id="KW-0808">Transferase</keyword>
<evidence type="ECO:0000313" key="5">
    <source>
        <dbReference type="Proteomes" id="UP001501126"/>
    </source>
</evidence>
<keyword evidence="5" id="KW-1185">Reference proteome</keyword>
<dbReference type="EMBL" id="BAAAFH010000003">
    <property type="protein sequence ID" value="GAA0874467.1"/>
    <property type="molecule type" value="Genomic_DNA"/>
</dbReference>
<accession>A0ABP3Y0N7</accession>
<dbReference type="InterPro" id="IPR003362">
    <property type="entry name" value="Bact_transf"/>
</dbReference>
<evidence type="ECO:0000259" key="3">
    <source>
        <dbReference type="Pfam" id="PF02397"/>
    </source>
</evidence>
<reference evidence="5" key="1">
    <citation type="journal article" date="2019" name="Int. J. Syst. Evol. Microbiol.">
        <title>The Global Catalogue of Microorganisms (GCM) 10K type strain sequencing project: providing services to taxonomists for standard genome sequencing and annotation.</title>
        <authorList>
            <consortium name="The Broad Institute Genomics Platform"/>
            <consortium name="The Broad Institute Genome Sequencing Center for Infectious Disease"/>
            <person name="Wu L."/>
            <person name="Ma J."/>
        </authorList>
    </citation>
    <scope>NUCLEOTIDE SEQUENCE [LARGE SCALE GENOMIC DNA]</scope>
    <source>
        <strain evidence="5">JCM 16083</strain>
    </source>
</reference>
<name>A0ABP3Y0N7_9FLAO</name>
<evidence type="ECO:0000256" key="1">
    <source>
        <dbReference type="ARBA" id="ARBA00006464"/>
    </source>
</evidence>
<keyword evidence="2" id="KW-0812">Transmembrane</keyword>
<evidence type="ECO:0000256" key="2">
    <source>
        <dbReference type="SAM" id="Phobius"/>
    </source>
</evidence>
<comment type="similarity">
    <text evidence="1">Belongs to the bacterial sugar transferase family.</text>
</comment>
<keyword evidence="2" id="KW-0472">Membrane</keyword>
<feature type="domain" description="Bacterial sugar transferase" evidence="3">
    <location>
        <begin position="2"/>
        <end position="195"/>
    </location>
</feature>
<dbReference type="PANTHER" id="PTHR30576">
    <property type="entry name" value="COLANIC BIOSYNTHESIS UDP-GLUCOSE LIPID CARRIER TRANSFERASE"/>
    <property type="match status" value="1"/>
</dbReference>
<dbReference type="RefSeq" id="WP_343785364.1">
    <property type="nucleotide sequence ID" value="NZ_BAAAFH010000003.1"/>
</dbReference>
<organism evidence="4 5">
    <name type="scientific">Wandonia haliotis</name>
    <dbReference type="NCBI Taxonomy" id="574963"/>
    <lineage>
        <taxon>Bacteria</taxon>
        <taxon>Pseudomonadati</taxon>
        <taxon>Bacteroidota</taxon>
        <taxon>Flavobacteriia</taxon>
        <taxon>Flavobacteriales</taxon>
        <taxon>Crocinitomicaceae</taxon>
        <taxon>Wandonia</taxon>
    </lineage>
</organism>
<evidence type="ECO:0000313" key="4">
    <source>
        <dbReference type="EMBL" id="GAA0874467.1"/>
    </source>
</evidence>
<dbReference type="Proteomes" id="UP001501126">
    <property type="component" value="Unassembled WGS sequence"/>
</dbReference>
<dbReference type="PANTHER" id="PTHR30576:SF20">
    <property type="entry name" value="QUINOVOSAMINEPHOSPHOTRANSFERAE-RELATED"/>
    <property type="match status" value="1"/>
</dbReference>
<protein>
    <submittedName>
        <fullName evidence="4">Sugar transferase</fullName>
    </submittedName>
</protein>
<feature type="transmembrane region" description="Helical" evidence="2">
    <location>
        <begin position="7"/>
        <end position="28"/>
    </location>
</feature>
<sequence length="196" mass="22802">MKRCFDIVVSLIILSVFLPFGILIALAIKLDSKGTIFYRQERVGKNGKVFRLLKFRTMRTDADKAGKLTVGMRDPRITRIGYFLRKTKLDEFTQFWNVLIGDMSIVGPRPEVQEYVNLYTPQQREILTVRPGITDYASLEYFHENEILGAAENPRETYIHEVMPAKLDLNKKYLQNPTLLHDLKLMWMTFVKVLKG</sequence>